<dbReference type="SUPFAM" id="SSF52540">
    <property type="entry name" value="P-loop containing nucleoside triphosphate hydrolases"/>
    <property type="match status" value="1"/>
</dbReference>
<feature type="domain" description="Nephrocystin 3-like N-terminal" evidence="2">
    <location>
        <begin position="35"/>
        <end position="184"/>
    </location>
</feature>
<organism evidence="3 4">
    <name type="scientific">Dendrothele bispora (strain CBS 962.96)</name>
    <dbReference type="NCBI Taxonomy" id="1314807"/>
    <lineage>
        <taxon>Eukaryota</taxon>
        <taxon>Fungi</taxon>
        <taxon>Dikarya</taxon>
        <taxon>Basidiomycota</taxon>
        <taxon>Agaricomycotina</taxon>
        <taxon>Agaricomycetes</taxon>
        <taxon>Agaricomycetidae</taxon>
        <taxon>Agaricales</taxon>
        <taxon>Agaricales incertae sedis</taxon>
        <taxon>Dendrothele</taxon>
    </lineage>
</organism>
<dbReference type="Pfam" id="PF24883">
    <property type="entry name" value="NPHP3_N"/>
    <property type="match status" value="1"/>
</dbReference>
<evidence type="ECO:0000256" key="1">
    <source>
        <dbReference type="ARBA" id="ARBA00022737"/>
    </source>
</evidence>
<dbReference type="InterPro" id="IPR027417">
    <property type="entry name" value="P-loop_NTPase"/>
</dbReference>
<dbReference type="Gene3D" id="3.40.50.300">
    <property type="entry name" value="P-loop containing nucleotide triphosphate hydrolases"/>
    <property type="match status" value="1"/>
</dbReference>
<keyword evidence="1" id="KW-0677">Repeat</keyword>
<dbReference type="InterPro" id="IPR056884">
    <property type="entry name" value="NPHP3-like_N"/>
</dbReference>
<sequence>MLSKDHIIQNSHYSQKAFHYVDIGNGHAREECTLGTREKILKDIEEWADGTSSVKTLGYWICGMAGTGKSTIAKTVCNIMENRKMLAASFFCSRQIPECRDQSKIIPTIAYQMAQFSPLFGRELVRIFQGDPNKVSRPPSEQLEMLLVEPWVEVVSTGGMHSFTPVIIIDALDECENIESVLSAL</sequence>
<dbReference type="Proteomes" id="UP000297245">
    <property type="component" value="Unassembled WGS sequence"/>
</dbReference>
<evidence type="ECO:0000259" key="2">
    <source>
        <dbReference type="Pfam" id="PF24883"/>
    </source>
</evidence>
<accession>A0A4S8KUC7</accession>
<keyword evidence="4" id="KW-1185">Reference proteome</keyword>
<evidence type="ECO:0000313" key="3">
    <source>
        <dbReference type="EMBL" id="THU79068.1"/>
    </source>
</evidence>
<dbReference type="PANTHER" id="PTHR10039:SF14">
    <property type="entry name" value="NACHT DOMAIN-CONTAINING PROTEIN"/>
    <property type="match status" value="1"/>
</dbReference>
<evidence type="ECO:0000313" key="4">
    <source>
        <dbReference type="Proteomes" id="UP000297245"/>
    </source>
</evidence>
<dbReference type="EMBL" id="ML180082">
    <property type="protein sequence ID" value="THU79068.1"/>
    <property type="molecule type" value="Genomic_DNA"/>
</dbReference>
<dbReference type="AlphaFoldDB" id="A0A4S8KUC7"/>
<proteinExistence type="predicted"/>
<gene>
    <name evidence="3" type="ORF">K435DRAFT_698711</name>
</gene>
<dbReference type="OrthoDB" id="5106486at2759"/>
<protein>
    <recommendedName>
        <fullName evidence="2">Nephrocystin 3-like N-terminal domain-containing protein</fullName>
    </recommendedName>
</protein>
<feature type="non-terminal residue" evidence="3">
    <location>
        <position position="185"/>
    </location>
</feature>
<dbReference type="PANTHER" id="PTHR10039">
    <property type="entry name" value="AMELOGENIN"/>
    <property type="match status" value="1"/>
</dbReference>
<name>A0A4S8KUC7_DENBC</name>
<reference evidence="3 4" key="1">
    <citation type="journal article" date="2019" name="Nat. Ecol. Evol.">
        <title>Megaphylogeny resolves global patterns of mushroom evolution.</title>
        <authorList>
            <person name="Varga T."/>
            <person name="Krizsan K."/>
            <person name="Foldi C."/>
            <person name="Dima B."/>
            <person name="Sanchez-Garcia M."/>
            <person name="Sanchez-Ramirez S."/>
            <person name="Szollosi G.J."/>
            <person name="Szarkandi J.G."/>
            <person name="Papp V."/>
            <person name="Albert L."/>
            <person name="Andreopoulos W."/>
            <person name="Angelini C."/>
            <person name="Antonin V."/>
            <person name="Barry K.W."/>
            <person name="Bougher N.L."/>
            <person name="Buchanan P."/>
            <person name="Buyck B."/>
            <person name="Bense V."/>
            <person name="Catcheside P."/>
            <person name="Chovatia M."/>
            <person name="Cooper J."/>
            <person name="Damon W."/>
            <person name="Desjardin D."/>
            <person name="Finy P."/>
            <person name="Geml J."/>
            <person name="Haridas S."/>
            <person name="Hughes K."/>
            <person name="Justo A."/>
            <person name="Karasinski D."/>
            <person name="Kautmanova I."/>
            <person name="Kiss B."/>
            <person name="Kocsube S."/>
            <person name="Kotiranta H."/>
            <person name="LaButti K.M."/>
            <person name="Lechner B.E."/>
            <person name="Liimatainen K."/>
            <person name="Lipzen A."/>
            <person name="Lukacs Z."/>
            <person name="Mihaltcheva S."/>
            <person name="Morgado L.N."/>
            <person name="Niskanen T."/>
            <person name="Noordeloos M.E."/>
            <person name="Ohm R.A."/>
            <person name="Ortiz-Santana B."/>
            <person name="Ovrebo C."/>
            <person name="Racz N."/>
            <person name="Riley R."/>
            <person name="Savchenko A."/>
            <person name="Shiryaev A."/>
            <person name="Soop K."/>
            <person name="Spirin V."/>
            <person name="Szebenyi C."/>
            <person name="Tomsovsky M."/>
            <person name="Tulloss R.E."/>
            <person name="Uehling J."/>
            <person name="Grigoriev I.V."/>
            <person name="Vagvolgyi C."/>
            <person name="Papp T."/>
            <person name="Martin F.M."/>
            <person name="Miettinen O."/>
            <person name="Hibbett D.S."/>
            <person name="Nagy L.G."/>
        </authorList>
    </citation>
    <scope>NUCLEOTIDE SEQUENCE [LARGE SCALE GENOMIC DNA]</scope>
    <source>
        <strain evidence="3 4">CBS 962.96</strain>
    </source>
</reference>